<dbReference type="Pfam" id="PF00172">
    <property type="entry name" value="Zn_clus"/>
    <property type="match status" value="1"/>
</dbReference>
<dbReference type="GeneID" id="55969586"/>
<dbReference type="GO" id="GO:0000981">
    <property type="term" value="F:DNA-binding transcription factor activity, RNA polymerase II-specific"/>
    <property type="evidence" value="ECO:0007669"/>
    <property type="project" value="InterPro"/>
</dbReference>
<evidence type="ECO:0000259" key="7">
    <source>
        <dbReference type="PROSITE" id="PS50048"/>
    </source>
</evidence>
<dbReference type="Gene3D" id="4.10.240.10">
    <property type="entry name" value="Zn(2)-C6 fungal-type DNA-binding domain"/>
    <property type="match status" value="1"/>
</dbReference>
<dbReference type="CDD" id="cd12148">
    <property type="entry name" value="fungal_TF_MHR"/>
    <property type="match status" value="1"/>
</dbReference>
<evidence type="ECO:0000256" key="6">
    <source>
        <dbReference type="SAM" id="MobiDB-lite"/>
    </source>
</evidence>
<organism evidence="8 9">
    <name type="scientific">Geosmithia morbida</name>
    <dbReference type="NCBI Taxonomy" id="1094350"/>
    <lineage>
        <taxon>Eukaryota</taxon>
        <taxon>Fungi</taxon>
        <taxon>Dikarya</taxon>
        <taxon>Ascomycota</taxon>
        <taxon>Pezizomycotina</taxon>
        <taxon>Sordariomycetes</taxon>
        <taxon>Hypocreomycetidae</taxon>
        <taxon>Hypocreales</taxon>
        <taxon>Bionectriaceae</taxon>
        <taxon>Geosmithia</taxon>
    </lineage>
</organism>
<evidence type="ECO:0000256" key="1">
    <source>
        <dbReference type="ARBA" id="ARBA00004123"/>
    </source>
</evidence>
<keyword evidence="5" id="KW-0539">Nucleus</keyword>
<feature type="compositionally biased region" description="Low complexity" evidence="6">
    <location>
        <begin position="150"/>
        <end position="161"/>
    </location>
</feature>
<comment type="subcellular location">
    <subcellularLocation>
        <location evidence="1">Nucleus</location>
    </subcellularLocation>
</comment>
<keyword evidence="2" id="KW-0479">Metal-binding</keyword>
<keyword evidence="9" id="KW-1185">Reference proteome</keyword>
<dbReference type="AlphaFoldDB" id="A0A9P4YNJ4"/>
<dbReference type="GO" id="GO:0005634">
    <property type="term" value="C:nucleus"/>
    <property type="evidence" value="ECO:0007669"/>
    <property type="project" value="UniProtKB-SubCell"/>
</dbReference>
<dbReference type="SMART" id="SM00066">
    <property type="entry name" value="GAL4"/>
    <property type="match status" value="1"/>
</dbReference>
<dbReference type="InterPro" id="IPR007219">
    <property type="entry name" value="XnlR_reg_dom"/>
</dbReference>
<name>A0A9P4YNJ4_9HYPO</name>
<feature type="compositionally biased region" description="Low complexity" evidence="6">
    <location>
        <begin position="72"/>
        <end position="103"/>
    </location>
</feature>
<dbReference type="InterPro" id="IPR001138">
    <property type="entry name" value="Zn2Cys6_DnaBD"/>
</dbReference>
<gene>
    <name evidence="8" type="ORF">GMORB2_3358</name>
</gene>
<dbReference type="GO" id="GO:0003677">
    <property type="term" value="F:DNA binding"/>
    <property type="evidence" value="ECO:0007669"/>
    <property type="project" value="InterPro"/>
</dbReference>
<evidence type="ECO:0000256" key="3">
    <source>
        <dbReference type="ARBA" id="ARBA00023015"/>
    </source>
</evidence>
<dbReference type="PANTHER" id="PTHR47338">
    <property type="entry name" value="ZN(II)2CYS6 TRANSCRIPTION FACTOR (EUROFUNG)-RELATED"/>
    <property type="match status" value="1"/>
</dbReference>
<dbReference type="SUPFAM" id="SSF57701">
    <property type="entry name" value="Zn2/Cys6 DNA-binding domain"/>
    <property type="match status" value="1"/>
</dbReference>
<evidence type="ECO:0000256" key="5">
    <source>
        <dbReference type="ARBA" id="ARBA00023242"/>
    </source>
</evidence>
<protein>
    <submittedName>
        <fullName evidence="8">Fungal specific transcription factor domain</fullName>
    </submittedName>
</protein>
<dbReference type="OrthoDB" id="5426798at2759"/>
<feature type="domain" description="Zn(2)-C6 fungal-type" evidence="7">
    <location>
        <begin position="353"/>
        <end position="383"/>
    </location>
</feature>
<dbReference type="RefSeq" id="XP_035318883.1">
    <property type="nucleotide sequence ID" value="XM_035465334.1"/>
</dbReference>
<keyword evidence="3" id="KW-0805">Transcription regulation</keyword>
<evidence type="ECO:0000313" key="9">
    <source>
        <dbReference type="Proteomes" id="UP000749293"/>
    </source>
</evidence>
<dbReference type="EMBL" id="JAANYQ010000018">
    <property type="protein sequence ID" value="KAF4120231.1"/>
    <property type="molecule type" value="Genomic_DNA"/>
</dbReference>
<dbReference type="GO" id="GO:0008270">
    <property type="term" value="F:zinc ion binding"/>
    <property type="evidence" value="ECO:0007669"/>
    <property type="project" value="InterPro"/>
</dbReference>
<dbReference type="Pfam" id="PF04082">
    <property type="entry name" value="Fungal_trans"/>
    <property type="match status" value="1"/>
</dbReference>
<feature type="region of interest" description="Disordered" evidence="6">
    <location>
        <begin position="1"/>
        <end position="218"/>
    </location>
</feature>
<accession>A0A9P4YNJ4</accession>
<feature type="compositionally biased region" description="Pro residues" evidence="6">
    <location>
        <begin position="104"/>
        <end position="113"/>
    </location>
</feature>
<reference evidence="8" key="1">
    <citation type="submission" date="2020-03" db="EMBL/GenBank/DDBJ databases">
        <title>Site-based positive gene gene selection in Geosmithia morbida across the United States reveals a broad range of putative effectors and factors for local host and environmental adapation.</title>
        <authorList>
            <person name="Onufrak A."/>
            <person name="Murdoch R.W."/>
            <person name="Gazis R."/>
            <person name="Huff M."/>
            <person name="Staton M."/>
            <person name="Klingeman W."/>
            <person name="Hadziabdic D."/>
        </authorList>
    </citation>
    <scope>NUCLEOTIDE SEQUENCE</scope>
    <source>
        <strain evidence="8">1262</strain>
    </source>
</reference>
<feature type="compositionally biased region" description="Polar residues" evidence="6">
    <location>
        <begin position="31"/>
        <end position="47"/>
    </location>
</feature>
<dbReference type="InterPro" id="IPR050815">
    <property type="entry name" value="TF_fung"/>
</dbReference>
<feature type="region of interest" description="Disordered" evidence="6">
    <location>
        <begin position="250"/>
        <end position="285"/>
    </location>
</feature>
<dbReference type="CDD" id="cd00067">
    <property type="entry name" value="GAL4"/>
    <property type="match status" value="1"/>
</dbReference>
<feature type="region of interest" description="Disordered" evidence="6">
    <location>
        <begin position="385"/>
        <end position="473"/>
    </location>
</feature>
<dbReference type="PROSITE" id="PS00463">
    <property type="entry name" value="ZN2_CY6_FUNGAL_1"/>
    <property type="match status" value="1"/>
</dbReference>
<proteinExistence type="predicted"/>
<dbReference type="GO" id="GO:0006351">
    <property type="term" value="P:DNA-templated transcription"/>
    <property type="evidence" value="ECO:0007669"/>
    <property type="project" value="InterPro"/>
</dbReference>
<evidence type="ECO:0000313" key="8">
    <source>
        <dbReference type="EMBL" id="KAF4120231.1"/>
    </source>
</evidence>
<dbReference type="PANTHER" id="PTHR47338:SF11">
    <property type="entry name" value="ZN(II)2CYS6 TRANSCRIPTION FACTOR (EUROFUNG)"/>
    <property type="match status" value="1"/>
</dbReference>
<dbReference type="PROSITE" id="PS50048">
    <property type="entry name" value="ZN2_CY6_FUNGAL_2"/>
    <property type="match status" value="1"/>
</dbReference>
<evidence type="ECO:0000256" key="4">
    <source>
        <dbReference type="ARBA" id="ARBA00023163"/>
    </source>
</evidence>
<keyword evidence="4" id="KW-0804">Transcription</keyword>
<feature type="compositionally biased region" description="Basic and acidic residues" evidence="6">
    <location>
        <begin position="403"/>
        <end position="424"/>
    </location>
</feature>
<sequence length="960" mass="105403">MGPSAIIDPGQRSLHPATPPDLASPGAPTFASASTPPSEAPWNTSRPLASPPMSDYEKAPTTAVPGDRGADAASSGLPAVSSSSHPHPSSSSHQQLPSLSSLFGPPPSRPPMQSPMSEHGGSLAAISPLDRPRVSTARSYAESYFPPTLSSPAPASQPRSSYDFKFDPERPPLLGRQRSGLASPGFRPPNHGRHDQHQHQHQHQHRPEPEANQTWSPHQETAGNEYMLEARSPAYPQPRDHFRLRFPAHQDASHGSADRGNSAAPAPQNTPPVPATTLPGSDGVIRKDGLGPKIWTGTHFLPRFVRSADVPGEGLCYFYDDGSHCKTVIDGEIVNAHWGVTKAGKPRKRLAIACVTCREKKIKCDPDFPRCVQCEKFGRVCKFKNAPRGGHNGSPSTPLTDFDDGRRPVTSARTHDLQRPESHGSPRSPGRPPARQPSPLEGASNKRIKLERGAGPSPARTQRSPTLSRPADRDEPRILSAANLPPPPPATGLIPEDDLSRAWKTDPYVANPQSTDAVVAQFFAHINSTMVLQLLPEQATRAWVSDVARWRSPEDLMLLYSILAVGMALGGGPKHIAFEYAQVAHYAQKMTLASCLQLAQTRVLLAVYYMSASRLVEATEVMSAATASINHLQLNLELDKTRDAAMTSYPLGLSRAGYCEARRRTLWSFFMLERLDGRFPERIVSVNPEDVYIRLPADRYLFERQMENQSPFFNPLQLSMSRTRDQPQEVDAYLVEMVHLWAECQSSLYRLVNRPISAETEASKIHALVTALEAWQTVLPSRLLFSRSNLDAAAHSGQAGSFLAMHLLCNHAMIKLNRHSRAPHQLSAETGASHMRRCYDSAMATVDMAEIVESVLRSRRVMITMPFPMTSTGVAEAVDVLSATQPLSSVDKVISYVSLMKPLVDAVCSVWDGARDVQLAIDRRLRELSIVRDRPSRAPSAKDGFRIHCVETMLRDVEFR</sequence>
<evidence type="ECO:0000256" key="2">
    <source>
        <dbReference type="ARBA" id="ARBA00022723"/>
    </source>
</evidence>
<dbReference type="Proteomes" id="UP000749293">
    <property type="component" value="Unassembled WGS sequence"/>
</dbReference>
<comment type="caution">
    <text evidence="8">The sequence shown here is derived from an EMBL/GenBank/DDBJ whole genome shotgun (WGS) entry which is preliminary data.</text>
</comment>
<dbReference type="InterPro" id="IPR036864">
    <property type="entry name" value="Zn2-C6_fun-type_DNA-bd_sf"/>
</dbReference>